<dbReference type="InterPro" id="IPR016181">
    <property type="entry name" value="Acyl_CoA_acyltransferase"/>
</dbReference>
<dbReference type="CDD" id="cd04301">
    <property type="entry name" value="NAT_SF"/>
    <property type="match status" value="1"/>
</dbReference>
<evidence type="ECO:0000259" key="1">
    <source>
        <dbReference type="PROSITE" id="PS51186"/>
    </source>
</evidence>
<dbReference type="KEGG" id="lgo:JCM16774_1037"/>
<dbReference type="STRING" id="714315.GCA_000516535_01028"/>
<evidence type="ECO:0000313" key="3">
    <source>
        <dbReference type="Proteomes" id="UP000321606"/>
    </source>
</evidence>
<dbReference type="Proteomes" id="UP000321606">
    <property type="component" value="Chromosome"/>
</dbReference>
<dbReference type="Pfam" id="PF00583">
    <property type="entry name" value="Acetyltransf_1"/>
    <property type="match status" value="1"/>
</dbReference>
<dbReference type="Gene3D" id="3.40.630.30">
    <property type="match status" value="1"/>
</dbReference>
<dbReference type="AlphaFoldDB" id="A0A510JD27"/>
<proteinExistence type="predicted"/>
<feature type="domain" description="N-acetyltransferase" evidence="1">
    <location>
        <begin position="2"/>
        <end position="149"/>
    </location>
</feature>
<protein>
    <submittedName>
        <fullName evidence="2">Acetyltransferase, GNAT family</fullName>
    </submittedName>
</protein>
<organism evidence="2 3">
    <name type="scientific">Pseudoleptotrichia goodfellowii</name>
    <dbReference type="NCBI Taxonomy" id="157692"/>
    <lineage>
        <taxon>Bacteria</taxon>
        <taxon>Fusobacteriati</taxon>
        <taxon>Fusobacteriota</taxon>
        <taxon>Fusobacteriia</taxon>
        <taxon>Fusobacteriales</taxon>
        <taxon>Leptotrichiaceae</taxon>
        <taxon>Pseudoleptotrichia</taxon>
    </lineage>
</organism>
<dbReference type="RefSeq" id="WP_051411750.1">
    <property type="nucleotide sequence ID" value="NZ_AP019822.1"/>
</dbReference>
<dbReference type="GO" id="GO:0016747">
    <property type="term" value="F:acyltransferase activity, transferring groups other than amino-acyl groups"/>
    <property type="evidence" value="ECO:0007669"/>
    <property type="project" value="InterPro"/>
</dbReference>
<dbReference type="PROSITE" id="PS51186">
    <property type="entry name" value="GNAT"/>
    <property type="match status" value="1"/>
</dbReference>
<keyword evidence="2" id="KW-0808">Transferase</keyword>
<dbReference type="InterPro" id="IPR000182">
    <property type="entry name" value="GNAT_dom"/>
</dbReference>
<dbReference type="OrthoDB" id="9127144at2"/>
<name>A0A510JD27_9FUSO</name>
<reference evidence="2 3" key="1">
    <citation type="submission" date="2019-07" db="EMBL/GenBank/DDBJ databases">
        <title>Complete Genome Sequence of Leptotrichia goodfellowii Strain JCM 16774.</title>
        <authorList>
            <person name="Watanabe S."/>
            <person name="Cui L."/>
        </authorList>
    </citation>
    <scope>NUCLEOTIDE SEQUENCE [LARGE SCALE GENOMIC DNA]</scope>
    <source>
        <strain evidence="2 3">JCM16774</strain>
    </source>
</reference>
<gene>
    <name evidence="2" type="ORF">JCM16774_1037</name>
</gene>
<sequence>MKLIKTKKPKHLMNIYKLYLKAFPKNERKPFPFILLKQWRGTTEILSIKNSTGEFAGLAIAAIHNDLVLLAYFAVSSTQRGGGIGSKALQLLKERYADKKLFLEIENTDTDAPNIEERKKRKNFYLKNGMKEMPFIINFFGTEMEIMTYNSDIIFDEYHSVYKKEFGKYISRKVKFVRYK</sequence>
<accession>A0A510JD27</accession>
<dbReference type="EMBL" id="AP019822">
    <property type="protein sequence ID" value="BBM36105.1"/>
    <property type="molecule type" value="Genomic_DNA"/>
</dbReference>
<evidence type="ECO:0000313" key="2">
    <source>
        <dbReference type="EMBL" id="BBM36105.1"/>
    </source>
</evidence>
<dbReference type="SUPFAM" id="SSF55729">
    <property type="entry name" value="Acyl-CoA N-acyltransferases (Nat)"/>
    <property type="match status" value="1"/>
</dbReference>